<protein>
    <submittedName>
        <fullName evidence="1">Uncharacterized protein</fullName>
    </submittedName>
</protein>
<evidence type="ECO:0000313" key="1">
    <source>
        <dbReference type="EMBL" id="EFK94894.1"/>
    </source>
</evidence>
<organism evidence="1">
    <name type="scientific">sediment metagenome</name>
    <dbReference type="NCBI Taxonomy" id="749907"/>
    <lineage>
        <taxon>unclassified sequences</taxon>
        <taxon>metagenomes</taxon>
        <taxon>ecological metagenomes</taxon>
    </lineage>
</organism>
<sequence length="57" mass="6299">VVARACHRQVKALVLEAVFERIELPDEHHVHFLVDALADGIGQSLVFDNHAGVITEL</sequence>
<dbReference type="AlphaFoldDB" id="D9PNH7"/>
<proteinExistence type="predicted"/>
<reference evidence="1" key="2">
    <citation type="journal article" date="2011" name="Microb. Ecol.">
        <title>Taxonomic and Functional Metagenomic Profiling of the Microbial Community in the Anoxic Sediment of a Sub-saline Shallow Lake (Laguna de Carrizo, Central Spain).</title>
        <authorList>
            <person name="Ferrer M."/>
            <person name="Guazzaroni M.E."/>
            <person name="Richter M."/>
            <person name="Garcia-Salamanca A."/>
            <person name="Yarza P."/>
            <person name="Suarez-Suarez A."/>
            <person name="Solano J."/>
            <person name="Alcaide M."/>
            <person name="van Dillewijn P."/>
            <person name="Molina-Henares M.A."/>
            <person name="Lopez-Cortes N."/>
            <person name="Al-Ramahi Y."/>
            <person name="Guerrero C."/>
            <person name="Acosta A."/>
            <person name="de Eugenio L.I."/>
            <person name="Martinez V."/>
            <person name="Marques S."/>
            <person name="Rojo F."/>
            <person name="Santero E."/>
            <person name="Genilloud O."/>
            <person name="Perez-Perez J."/>
            <person name="Rossello-Mora R."/>
            <person name="Ramos J.L."/>
        </authorList>
    </citation>
    <scope>NUCLEOTIDE SEQUENCE</scope>
</reference>
<dbReference type="EMBL" id="ADZX01000963">
    <property type="protein sequence ID" value="EFK94894.1"/>
    <property type="molecule type" value="Genomic_DNA"/>
</dbReference>
<feature type="non-terminal residue" evidence="1">
    <location>
        <position position="1"/>
    </location>
</feature>
<gene>
    <name evidence="1" type="ORF">LDC_3110</name>
</gene>
<name>D9PNH7_9ZZZZ</name>
<reference evidence="1" key="1">
    <citation type="submission" date="2010-07" db="EMBL/GenBank/DDBJ databases">
        <authorList>
            <consortium name="CONSOLIDER consortium CSD2007-00005"/>
            <person name="Guazzaroni M.-E."/>
            <person name="Richter M."/>
            <person name="Garcia-Salamanca A."/>
            <person name="Yarza P."/>
            <person name="Ferrer M."/>
        </authorList>
    </citation>
    <scope>NUCLEOTIDE SEQUENCE</scope>
</reference>
<comment type="caution">
    <text evidence="1">The sequence shown here is derived from an EMBL/GenBank/DDBJ whole genome shotgun (WGS) entry which is preliminary data.</text>
</comment>
<accession>D9PNH7</accession>